<sequence length="240" mass="25872">MQDTPRPTILCYGDSNTHGTRANADPDARWRYRSHVRWPGNVARALKGQARVIAEGLPGRTTVHDDPIEGAHKNGIKVLPAMLESHQPVDIVVLMLGTNDLKTRFSLTPVDIARSMDRLIDVVEKSGAGRGGVAPRVLLIAPVPIREVGLLGGHFAGGSEFSEHLPAHYDLLAERRGCEFLDAGAVATVDPIDGVHLTEAGHLALADAVTTKLIKMMRELAIGSSRSARAFPLPQLVRRG</sequence>
<dbReference type="CDD" id="cd01839">
    <property type="entry name" value="SGNH_arylesterase_like"/>
    <property type="match status" value="1"/>
</dbReference>
<gene>
    <name evidence="2" type="ORF">DKT77_05580</name>
</gene>
<keyword evidence="2" id="KW-0378">Hydrolase</keyword>
<dbReference type="Proteomes" id="UP000245680">
    <property type="component" value="Unassembled WGS sequence"/>
</dbReference>
<dbReference type="SUPFAM" id="SSF52266">
    <property type="entry name" value="SGNH hydrolase"/>
    <property type="match status" value="1"/>
</dbReference>
<dbReference type="EMBL" id="QGKU01000025">
    <property type="protein sequence ID" value="PWR03611.1"/>
    <property type="molecule type" value="Genomic_DNA"/>
</dbReference>
<feature type="domain" description="SGNH hydrolase-type esterase" evidence="1">
    <location>
        <begin position="11"/>
        <end position="202"/>
    </location>
</feature>
<dbReference type="InterPro" id="IPR051532">
    <property type="entry name" value="Ester_Hydrolysis_Enzymes"/>
</dbReference>
<evidence type="ECO:0000313" key="3">
    <source>
        <dbReference type="Proteomes" id="UP000245680"/>
    </source>
</evidence>
<accession>A0A2V2LHX9</accession>
<dbReference type="Gene3D" id="3.40.50.1110">
    <property type="entry name" value="SGNH hydrolase"/>
    <property type="match status" value="1"/>
</dbReference>
<comment type="caution">
    <text evidence="2">The sequence shown here is derived from an EMBL/GenBank/DDBJ whole genome shotgun (WGS) entry which is preliminary data.</text>
</comment>
<reference evidence="2 3" key="1">
    <citation type="submission" date="2018-05" db="EMBL/GenBank/DDBJ databases">
        <title>Rhodobacteraceae gen. nov., sp. nov. isolated from sea water.</title>
        <authorList>
            <person name="Ren Y."/>
        </authorList>
    </citation>
    <scope>NUCLEOTIDE SEQUENCE [LARGE SCALE GENOMIC DNA]</scope>
    <source>
        <strain evidence="2 3">TG-679</strain>
    </source>
</reference>
<dbReference type="GO" id="GO:0016788">
    <property type="term" value="F:hydrolase activity, acting on ester bonds"/>
    <property type="evidence" value="ECO:0007669"/>
    <property type="project" value="UniProtKB-ARBA"/>
</dbReference>
<dbReference type="Pfam" id="PF13472">
    <property type="entry name" value="Lipase_GDSL_2"/>
    <property type="match status" value="1"/>
</dbReference>
<dbReference type="InterPro" id="IPR013830">
    <property type="entry name" value="SGNH_hydro"/>
</dbReference>
<dbReference type="AlphaFoldDB" id="A0A2V2LHX9"/>
<organism evidence="2 3">
    <name type="scientific">Meridianimarinicoccus roseus</name>
    <dbReference type="NCBI Taxonomy" id="2072018"/>
    <lineage>
        <taxon>Bacteria</taxon>
        <taxon>Pseudomonadati</taxon>
        <taxon>Pseudomonadota</taxon>
        <taxon>Alphaproteobacteria</taxon>
        <taxon>Rhodobacterales</taxon>
        <taxon>Paracoccaceae</taxon>
        <taxon>Meridianimarinicoccus</taxon>
    </lineage>
</organism>
<dbReference type="PANTHER" id="PTHR30383">
    <property type="entry name" value="THIOESTERASE 1/PROTEASE 1/LYSOPHOSPHOLIPASE L1"/>
    <property type="match status" value="1"/>
</dbReference>
<keyword evidence="3" id="KW-1185">Reference proteome</keyword>
<evidence type="ECO:0000313" key="2">
    <source>
        <dbReference type="EMBL" id="PWR03611.1"/>
    </source>
</evidence>
<proteinExistence type="predicted"/>
<name>A0A2V2LHX9_9RHOB</name>
<protein>
    <submittedName>
        <fullName evidence="2">Hydrolase</fullName>
    </submittedName>
</protein>
<dbReference type="RefSeq" id="WP_109810729.1">
    <property type="nucleotide sequence ID" value="NZ_QGKU01000025.1"/>
</dbReference>
<dbReference type="PANTHER" id="PTHR30383:SF29">
    <property type="entry name" value="SGNH HYDROLASE-TYPE ESTERASE DOMAIN-CONTAINING PROTEIN"/>
    <property type="match status" value="1"/>
</dbReference>
<dbReference type="OrthoDB" id="164654at2"/>
<dbReference type="InterPro" id="IPR036514">
    <property type="entry name" value="SGNH_hydro_sf"/>
</dbReference>
<evidence type="ECO:0000259" key="1">
    <source>
        <dbReference type="Pfam" id="PF13472"/>
    </source>
</evidence>